<dbReference type="SUPFAM" id="SSF81321">
    <property type="entry name" value="Family A G protein-coupled receptor-like"/>
    <property type="match status" value="1"/>
</dbReference>
<evidence type="ECO:0000256" key="8">
    <source>
        <dbReference type="ARBA" id="ARBA00023170"/>
    </source>
</evidence>
<evidence type="ECO:0000259" key="14">
    <source>
        <dbReference type="PROSITE" id="PS50262"/>
    </source>
</evidence>
<sequence>QTSFPAPGVFFCVPSLDNSTSFKNETIVDNPTATAMGALIMTLAFLLGLPGNAFVIWSILTRARKQTVTTLLILNLAIADGFLMALTPFFIIYLVLKKWVFGREMCKILFYLCLVNMYASLQLIMVMSIYRLVAVLFPQRISAITRQRTVMRLLVVVWVLVMVASVPAIIFRDVRNNVCSSFHDKNSHVVLQYTPELVLGFLLPYGVILVSYICILRRIRQTKFRRRIRSEKLILAIVLTFCFFWLPYHIVNIVQVRHTSFLPGSSKIWQRSRAVTSSIAFISSCANPVLYFFAAKSYIRREGLAFMARLFEHTGLDSATRKSRQNSRQNSQNSREKDKDAEVVMLKDKEQDSETNSSSNIKEVKNVK</sequence>
<evidence type="ECO:0000256" key="9">
    <source>
        <dbReference type="ARBA" id="ARBA00023180"/>
    </source>
</evidence>
<dbReference type="AlphaFoldDB" id="A0A3Q3KIB2"/>
<dbReference type="PROSITE" id="PS50262">
    <property type="entry name" value="G_PROTEIN_RECEP_F1_2"/>
    <property type="match status" value="1"/>
</dbReference>
<dbReference type="GO" id="GO:0005886">
    <property type="term" value="C:plasma membrane"/>
    <property type="evidence" value="ECO:0007669"/>
    <property type="project" value="UniProtKB-SubCell"/>
</dbReference>
<reference evidence="15" key="1">
    <citation type="submission" date="2025-08" db="UniProtKB">
        <authorList>
            <consortium name="Ensembl"/>
        </authorList>
    </citation>
    <scope>IDENTIFICATION</scope>
</reference>
<keyword evidence="5 13" id="KW-1133">Transmembrane helix</keyword>
<evidence type="ECO:0000256" key="3">
    <source>
        <dbReference type="ARBA" id="ARBA00022553"/>
    </source>
</evidence>
<dbReference type="STRING" id="43700.ENSMALP00000029088"/>
<keyword evidence="2" id="KW-1003">Cell membrane</keyword>
<feature type="transmembrane region" description="Helical" evidence="13">
    <location>
        <begin position="149"/>
        <end position="170"/>
    </location>
</feature>
<reference evidence="15" key="2">
    <citation type="submission" date="2025-09" db="UniProtKB">
        <authorList>
            <consortium name="Ensembl"/>
        </authorList>
    </citation>
    <scope>IDENTIFICATION</scope>
</reference>
<comment type="similarity">
    <text evidence="11">Belongs to the chemokine-like receptor (CMKLR) family.</text>
</comment>
<feature type="domain" description="G-protein coupled receptors family 1 profile" evidence="14">
    <location>
        <begin position="51"/>
        <end position="291"/>
    </location>
</feature>
<dbReference type="Pfam" id="PF00001">
    <property type="entry name" value="7tm_1"/>
    <property type="match status" value="1"/>
</dbReference>
<dbReference type="InterPro" id="IPR003981">
    <property type="entry name" value="Leukotriene_B4_rcpt"/>
</dbReference>
<feature type="transmembrane region" description="Helical" evidence="13">
    <location>
        <begin position="72"/>
        <end position="96"/>
    </location>
</feature>
<dbReference type="GO" id="GO:0006954">
    <property type="term" value="P:inflammatory response"/>
    <property type="evidence" value="ECO:0007669"/>
    <property type="project" value="TreeGrafter"/>
</dbReference>
<feature type="transmembrane region" description="Helical" evidence="13">
    <location>
        <begin position="233"/>
        <end position="254"/>
    </location>
</feature>
<dbReference type="InterPro" id="IPR000276">
    <property type="entry name" value="GPCR_Rhodpsn"/>
</dbReference>
<evidence type="ECO:0000256" key="11">
    <source>
        <dbReference type="ARBA" id="ARBA00025736"/>
    </source>
</evidence>
<protein>
    <recommendedName>
        <fullName evidence="14">G-protein coupled receptors family 1 profile domain-containing protein</fullName>
    </recommendedName>
</protein>
<dbReference type="PRINTS" id="PR00237">
    <property type="entry name" value="GPCRRHODOPSN"/>
</dbReference>
<dbReference type="PANTHER" id="PTHR24225:SF72">
    <property type="entry name" value="G-PROTEIN COUPLED RECEPTORS FAMILY 1 PROFILE DOMAIN-CONTAINING PROTEIN-RELATED"/>
    <property type="match status" value="1"/>
</dbReference>
<keyword evidence="4 13" id="KW-0812">Transmembrane</keyword>
<evidence type="ECO:0000256" key="5">
    <source>
        <dbReference type="ARBA" id="ARBA00022989"/>
    </source>
</evidence>
<evidence type="ECO:0000256" key="13">
    <source>
        <dbReference type="SAM" id="Phobius"/>
    </source>
</evidence>
<evidence type="ECO:0000256" key="12">
    <source>
        <dbReference type="SAM" id="MobiDB-lite"/>
    </source>
</evidence>
<keyword evidence="6" id="KW-0297">G-protein coupled receptor</keyword>
<dbReference type="InterPro" id="IPR017452">
    <property type="entry name" value="GPCR_Rhodpsn_7TM"/>
</dbReference>
<accession>A0A3Q3KIB2</accession>
<comment type="subcellular location">
    <subcellularLocation>
        <location evidence="1">Cell membrane</location>
        <topology evidence="1">Multi-pass membrane protein</topology>
    </subcellularLocation>
</comment>
<dbReference type="PANTHER" id="PTHR24225">
    <property type="entry name" value="CHEMOTACTIC RECEPTOR"/>
    <property type="match status" value="1"/>
</dbReference>
<keyword evidence="16" id="KW-1185">Reference proteome</keyword>
<evidence type="ECO:0000256" key="1">
    <source>
        <dbReference type="ARBA" id="ARBA00004651"/>
    </source>
</evidence>
<proteinExistence type="inferred from homology"/>
<organism evidence="15 16">
    <name type="scientific">Monopterus albus</name>
    <name type="common">Swamp eel</name>
    <dbReference type="NCBI Taxonomy" id="43700"/>
    <lineage>
        <taxon>Eukaryota</taxon>
        <taxon>Metazoa</taxon>
        <taxon>Chordata</taxon>
        <taxon>Craniata</taxon>
        <taxon>Vertebrata</taxon>
        <taxon>Euteleostomi</taxon>
        <taxon>Actinopterygii</taxon>
        <taxon>Neopterygii</taxon>
        <taxon>Teleostei</taxon>
        <taxon>Neoteleostei</taxon>
        <taxon>Acanthomorphata</taxon>
        <taxon>Anabantaria</taxon>
        <taxon>Synbranchiformes</taxon>
        <taxon>Synbranchidae</taxon>
        <taxon>Monopterus</taxon>
    </lineage>
</organism>
<feature type="transmembrane region" description="Helical" evidence="13">
    <location>
        <begin position="38"/>
        <end position="60"/>
    </location>
</feature>
<dbReference type="GO" id="GO:0007204">
    <property type="term" value="P:positive regulation of cytosolic calcium ion concentration"/>
    <property type="evidence" value="ECO:0007669"/>
    <property type="project" value="TreeGrafter"/>
</dbReference>
<dbReference type="FunFam" id="1.20.1070.10:FF:000109">
    <property type="entry name" value="Leukotriene B4 receptor"/>
    <property type="match status" value="1"/>
</dbReference>
<evidence type="ECO:0000256" key="6">
    <source>
        <dbReference type="ARBA" id="ARBA00023040"/>
    </source>
</evidence>
<dbReference type="PRINTS" id="PR01476">
    <property type="entry name" value="LTBRECEPTOR"/>
</dbReference>
<feature type="compositionally biased region" description="Basic and acidic residues" evidence="12">
    <location>
        <begin position="334"/>
        <end position="352"/>
    </location>
</feature>
<keyword evidence="3" id="KW-0597">Phosphoprotein</keyword>
<feature type="transmembrane region" description="Helical" evidence="13">
    <location>
        <begin position="190"/>
        <end position="213"/>
    </location>
</feature>
<keyword evidence="7 13" id="KW-0472">Membrane</keyword>
<evidence type="ECO:0000256" key="7">
    <source>
        <dbReference type="ARBA" id="ARBA00023136"/>
    </source>
</evidence>
<keyword evidence="9" id="KW-0325">Glycoprotein</keyword>
<evidence type="ECO:0000256" key="10">
    <source>
        <dbReference type="ARBA" id="ARBA00023224"/>
    </source>
</evidence>
<dbReference type="GO" id="GO:0007200">
    <property type="term" value="P:phospholipase C-activating G protein-coupled receptor signaling pathway"/>
    <property type="evidence" value="ECO:0007669"/>
    <property type="project" value="TreeGrafter"/>
</dbReference>
<dbReference type="Proteomes" id="UP000261600">
    <property type="component" value="Unplaced"/>
</dbReference>
<evidence type="ECO:0000313" key="15">
    <source>
        <dbReference type="Ensembl" id="ENSMALP00000029088.1"/>
    </source>
</evidence>
<feature type="transmembrane region" description="Helical" evidence="13">
    <location>
        <begin position="274"/>
        <end position="294"/>
    </location>
</feature>
<evidence type="ECO:0000256" key="2">
    <source>
        <dbReference type="ARBA" id="ARBA00022475"/>
    </source>
</evidence>
<keyword evidence="8" id="KW-0675">Receptor</keyword>
<evidence type="ECO:0000256" key="4">
    <source>
        <dbReference type="ARBA" id="ARBA00022692"/>
    </source>
</evidence>
<dbReference type="InterPro" id="IPR000826">
    <property type="entry name" value="Formyl_rcpt-rel"/>
</dbReference>
<dbReference type="GO" id="GO:0004974">
    <property type="term" value="F:leukotriene receptor activity"/>
    <property type="evidence" value="ECO:0007669"/>
    <property type="project" value="InterPro"/>
</dbReference>
<dbReference type="GO" id="GO:0004875">
    <property type="term" value="F:complement receptor activity"/>
    <property type="evidence" value="ECO:0007669"/>
    <property type="project" value="TreeGrafter"/>
</dbReference>
<feature type="transmembrane region" description="Helical" evidence="13">
    <location>
        <begin position="108"/>
        <end position="137"/>
    </location>
</feature>
<name>A0A3Q3KIB2_MONAL</name>
<dbReference type="Ensembl" id="ENSMALT00000029611.1">
    <property type="protein sequence ID" value="ENSMALP00000029088.1"/>
    <property type="gene ID" value="ENSMALG00000020098.1"/>
</dbReference>
<evidence type="ECO:0000313" key="16">
    <source>
        <dbReference type="Proteomes" id="UP000261600"/>
    </source>
</evidence>
<keyword evidence="10" id="KW-0807">Transducer</keyword>
<feature type="region of interest" description="Disordered" evidence="12">
    <location>
        <begin position="319"/>
        <end position="368"/>
    </location>
</feature>
<dbReference type="Gene3D" id="1.20.1070.10">
    <property type="entry name" value="Rhodopsin 7-helix transmembrane proteins"/>
    <property type="match status" value="1"/>
</dbReference>